<feature type="transmembrane region" description="Helical" evidence="4">
    <location>
        <begin position="193"/>
        <end position="213"/>
    </location>
</feature>
<dbReference type="SUPFAM" id="SSF58104">
    <property type="entry name" value="Methyl-accepting chemotaxis protein (MCP) signaling domain"/>
    <property type="match status" value="1"/>
</dbReference>
<evidence type="ECO:0000313" key="7">
    <source>
        <dbReference type="Proteomes" id="UP001596473"/>
    </source>
</evidence>
<evidence type="ECO:0000256" key="1">
    <source>
        <dbReference type="ARBA" id="ARBA00022500"/>
    </source>
</evidence>
<organism evidence="6 7">
    <name type="scientific">Iodobacter arcticus</name>
    <dbReference type="NCBI Taxonomy" id="590593"/>
    <lineage>
        <taxon>Bacteria</taxon>
        <taxon>Pseudomonadati</taxon>
        <taxon>Pseudomonadota</taxon>
        <taxon>Betaproteobacteria</taxon>
        <taxon>Neisseriales</taxon>
        <taxon>Chitinibacteraceae</taxon>
        <taxon>Iodobacter</taxon>
    </lineage>
</organism>
<dbReference type="PROSITE" id="PS50111">
    <property type="entry name" value="CHEMOTAXIS_TRANSDUC_2"/>
    <property type="match status" value="1"/>
</dbReference>
<comment type="similarity">
    <text evidence="2">Belongs to the methyl-accepting chemotaxis (MCP) protein family.</text>
</comment>
<evidence type="ECO:0000313" key="6">
    <source>
        <dbReference type="EMBL" id="MFC7421950.1"/>
    </source>
</evidence>
<keyword evidence="3" id="KW-0807">Transducer</keyword>
<keyword evidence="1" id="KW-0145">Chemotaxis</keyword>
<dbReference type="Pfam" id="PF00015">
    <property type="entry name" value="MCPsignal"/>
    <property type="match status" value="1"/>
</dbReference>
<dbReference type="InterPro" id="IPR004089">
    <property type="entry name" value="MCPsignal_dom"/>
</dbReference>
<dbReference type="InterPro" id="IPR051310">
    <property type="entry name" value="MCP_chemotaxis"/>
</dbReference>
<gene>
    <name evidence="6" type="ORF">ACFQNF_18985</name>
</gene>
<accession>A0ABW2R6G6</accession>
<reference evidence="7" key="1">
    <citation type="journal article" date="2019" name="Int. J. Syst. Evol. Microbiol.">
        <title>The Global Catalogue of Microorganisms (GCM) 10K type strain sequencing project: providing services to taxonomists for standard genome sequencing and annotation.</title>
        <authorList>
            <consortium name="The Broad Institute Genomics Platform"/>
            <consortium name="The Broad Institute Genome Sequencing Center for Infectious Disease"/>
            <person name="Wu L."/>
            <person name="Ma J."/>
        </authorList>
    </citation>
    <scope>NUCLEOTIDE SEQUENCE [LARGE SCALE GENOMIC DNA]</scope>
    <source>
        <strain evidence="7">CCUG 62945</strain>
    </source>
</reference>
<dbReference type="Proteomes" id="UP001596473">
    <property type="component" value="Unassembled WGS sequence"/>
</dbReference>
<dbReference type="PRINTS" id="PR00260">
    <property type="entry name" value="CHEMTRNSDUCR"/>
</dbReference>
<dbReference type="PANTHER" id="PTHR43531">
    <property type="entry name" value="PROTEIN ICFG"/>
    <property type="match status" value="1"/>
</dbReference>
<evidence type="ECO:0000259" key="5">
    <source>
        <dbReference type="PROSITE" id="PS50111"/>
    </source>
</evidence>
<dbReference type="Gene3D" id="1.10.287.950">
    <property type="entry name" value="Methyl-accepting chemotaxis protein"/>
    <property type="match status" value="1"/>
</dbReference>
<evidence type="ECO:0000256" key="3">
    <source>
        <dbReference type="PROSITE-ProRule" id="PRU00284"/>
    </source>
</evidence>
<feature type="domain" description="Methyl-accepting transducer" evidence="5">
    <location>
        <begin position="273"/>
        <end position="488"/>
    </location>
</feature>
<keyword evidence="4" id="KW-0812">Transmembrane</keyword>
<sequence length="503" mass="54659">MSKATTVRRQFISLLLLIVLLLITQTAIIWHISSEILINGPRYQRIIASKDLTTDILPPPANLIETHLLAHQLINSIDHAQRVQLTQDLKIAVKNFEIRQQYWQNSASPPSIVNAMRNSAYPPAQQYLALLQQQLLPAIENYDSLSLKEAALKLQALYDVHRKGIDTVVPLALAYQQEEEKIATLTAQKSSQLALGLLVITLVMICLIVASTYRKVLRILEAEPAMANVMTHIAAGNLQVVTALTPKDTTGLLAGIKAMGMHLKQVIEDTQNCVSALSTLSAQISMTAKTLNHSSYELATGIEESTATLGQLTHTTRLTLKNSLQSVRQSEDAVEASKHGALIVRETVGVMKNIAKKVSIVDDIAYQTNLLALNAAIEAARAGEHGKGFAVVAVEVQKLALRSQTAASDIEGLAQTSIEKSDAAIQALDQIENAIQRTAELISQISASAADQSSAIEQISSTVQQFGSISSMNSELATQLTGSSDEIKIQTELVQEKIHFFKL</sequence>
<keyword evidence="4" id="KW-1133">Transmembrane helix</keyword>
<dbReference type="InterPro" id="IPR004090">
    <property type="entry name" value="Chemotax_Me-accpt_rcpt"/>
</dbReference>
<keyword evidence="4" id="KW-0472">Membrane</keyword>
<proteinExistence type="inferred from homology"/>
<dbReference type="PANTHER" id="PTHR43531:SF11">
    <property type="entry name" value="METHYL-ACCEPTING CHEMOTAXIS PROTEIN 3"/>
    <property type="match status" value="1"/>
</dbReference>
<protein>
    <submittedName>
        <fullName evidence="6">Methyl-accepting chemotaxis protein</fullName>
    </submittedName>
</protein>
<keyword evidence="7" id="KW-1185">Reference proteome</keyword>
<dbReference type="EMBL" id="JBHTBQ010000044">
    <property type="protein sequence ID" value="MFC7421950.1"/>
    <property type="molecule type" value="Genomic_DNA"/>
</dbReference>
<evidence type="ECO:0000256" key="2">
    <source>
        <dbReference type="ARBA" id="ARBA00029447"/>
    </source>
</evidence>
<comment type="caution">
    <text evidence="6">The sequence shown here is derived from an EMBL/GenBank/DDBJ whole genome shotgun (WGS) entry which is preliminary data.</text>
</comment>
<name>A0ABW2R6G6_9NEIS</name>
<evidence type="ECO:0000256" key="4">
    <source>
        <dbReference type="SAM" id="Phobius"/>
    </source>
</evidence>
<dbReference type="SMART" id="SM00283">
    <property type="entry name" value="MA"/>
    <property type="match status" value="1"/>
</dbReference>
<dbReference type="RefSeq" id="WP_380189651.1">
    <property type="nucleotide sequence ID" value="NZ_JBHTBQ010000044.1"/>
</dbReference>